<dbReference type="InterPro" id="IPR042099">
    <property type="entry name" value="ANL_N_sf"/>
</dbReference>
<evidence type="ECO:0000256" key="1">
    <source>
        <dbReference type="ARBA" id="ARBA00006432"/>
    </source>
</evidence>
<dbReference type="Gene3D" id="3.30.300.30">
    <property type="match status" value="1"/>
</dbReference>
<feature type="domain" description="AMP-dependent synthetase/ligase" evidence="4">
    <location>
        <begin position="14"/>
        <end position="371"/>
    </location>
</feature>
<sequence>MRPPTTWPSADLLAERASRTPEREALVAAGTDASWTYRELHAAVDDLSSRLDTHLDGHRLGVLSPTRPAVAHLLFAAFRLGVPLVPLNVRNATAELAEQAERADLDVLVCTAETRKTADAAAPDGCTVASVDDGTGLAWVDESGGSGASEPVTPPADDDAPDPDSEALLVFTSGTTGRPKGVRLTVANLVASATASAFRLGVDRTDRWLVPLPTYHVGGLAPIVRSTLYGTTTVLGPGGGFDAETTARNLDEHRCTSVSLVPTMLDRLLDVGWTPDSRLRVVLLGGAPASQGLLDRCAERDVPAWPTYGMSEAASQVTTAPPEAAREHPGTVGQPLVNVTLRVLDADGEPCEPGERGELVVDGPQVTRGYLDDEHTDDAFSELGLHTGDVGYRDADGRLWVTGRLDDLLVSGGENVDPNRVAAVLREHPAVADVAVVGLDDPEWGDRVAALVVGDCSVAELEAYAREHLADHERPRTVAFADELPRTTSGTVDRGTVRELLRAGCE</sequence>
<evidence type="ECO:0000313" key="6">
    <source>
        <dbReference type="EMBL" id="MFD1644978.1"/>
    </source>
</evidence>
<dbReference type="GO" id="GO:0016874">
    <property type="term" value="F:ligase activity"/>
    <property type="evidence" value="ECO:0007669"/>
    <property type="project" value="UniProtKB-KW"/>
</dbReference>
<evidence type="ECO:0000259" key="5">
    <source>
        <dbReference type="Pfam" id="PF13193"/>
    </source>
</evidence>
<comment type="caution">
    <text evidence="6">The sequence shown here is derived from an EMBL/GenBank/DDBJ whole genome shotgun (WGS) entry which is preliminary data.</text>
</comment>
<gene>
    <name evidence="6" type="ORF">ACFSBL_04700</name>
</gene>
<comment type="similarity">
    <text evidence="1">Belongs to the ATP-dependent AMP-binding enzyme family.</text>
</comment>
<dbReference type="InterPro" id="IPR025110">
    <property type="entry name" value="AMP-bd_C"/>
</dbReference>
<dbReference type="InterPro" id="IPR020845">
    <property type="entry name" value="AMP-binding_CS"/>
</dbReference>
<dbReference type="SUPFAM" id="SSF56801">
    <property type="entry name" value="Acetyl-CoA synthetase-like"/>
    <property type="match status" value="1"/>
</dbReference>
<accession>A0ABD6DIQ3</accession>
<evidence type="ECO:0000256" key="3">
    <source>
        <dbReference type="SAM" id="MobiDB-lite"/>
    </source>
</evidence>
<dbReference type="Proteomes" id="UP001597034">
    <property type="component" value="Unassembled WGS sequence"/>
</dbReference>
<dbReference type="Pfam" id="PF00501">
    <property type="entry name" value="AMP-binding"/>
    <property type="match status" value="1"/>
</dbReference>
<name>A0ABD6DIQ3_9EURY</name>
<dbReference type="EMBL" id="JBHUDO010000001">
    <property type="protein sequence ID" value="MFD1644978.1"/>
    <property type="molecule type" value="Genomic_DNA"/>
</dbReference>
<keyword evidence="7" id="KW-1185">Reference proteome</keyword>
<evidence type="ECO:0000259" key="4">
    <source>
        <dbReference type="Pfam" id="PF00501"/>
    </source>
</evidence>
<evidence type="ECO:0000313" key="7">
    <source>
        <dbReference type="Proteomes" id="UP001597034"/>
    </source>
</evidence>
<protein>
    <submittedName>
        <fullName evidence="6">Class I adenylate-forming enzyme family protein</fullName>
    </submittedName>
</protein>
<dbReference type="AlphaFoldDB" id="A0ABD6DIQ3"/>
<evidence type="ECO:0000256" key="2">
    <source>
        <dbReference type="ARBA" id="ARBA00022598"/>
    </source>
</evidence>
<feature type="compositionally biased region" description="Acidic residues" evidence="3">
    <location>
        <begin position="156"/>
        <end position="165"/>
    </location>
</feature>
<dbReference type="InterPro" id="IPR000873">
    <property type="entry name" value="AMP-dep_synth/lig_dom"/>
</dbReference>
<feature type="region of interest" description="Disordered" evidence="3">
    <location>
        <begin position="139"/>
        <end position="165"/>
    </location>
</feature>
<dbReference type="Pfam" id="PF13193">
    <property type="entry name" value="AMP-binding_C"/>
    <property type="match status" value="1"/>
</dbReference>
<keyword evidence="2" id="KW-0436">Ligase</keyword>
<feature type="domain" description="AMP-binding enzyme C-terminal" evidence="5">
    <location>
        <begin position="422"/>
        <end position="490"/>
    </location>
</feature>
<dbReference type="PANTHER" id="PTHR43201">
    <property type="entry name" value="ACYL-COA SYNTHETASE"/>
    <property type="match status" value="1"/>
</dbReference>
<dbReference type="RefSeq" id="WP_256400415.1">
    <property type="nucleotide sequence ID" value="NZ_JANHJR010000002.1"/>
</dbReference>
<dbReference type="PANTHER" id="PTHR43201:SF5">
    <property type="entry name" value="MEDIUM-CHAIN ACYL-COA LIGASE ACSF2, MITOCHONDRIAL"/>
    <property type="match status" value="1"/>
</dbReference>
<dbReference type="Gene3D" id="3.40.50.12780">
    <property type="entry name" value="N-terminal domain of ligase-like"/>
    <property type="match status" value="1"/>
</dbReference>
<reference evidence="6 7" key="1">
    <citation type="journal article" date="2019" name="Int. J. Syst. Evol. Microbiol.">
        <title>The Global Catalogue of Microorganisms (GCM) 10K type strain sequencing project: providing services to taxonomists for standard genome sequencing and annotation.</title>
        <authorList>
            <consortium name="The Broad Institute Genomics Platform"/>
            <consortium name="The Broad Institute Genome Sequencing Center for Infectious Disease"/>
            <person name="Wu L."/>
            <person name="Ma J."/>
        </authorList>
    </citation>
    <scope>NUCLEOTIDE SEQUENCE [LARGE SCALE GENOMIC DNA]</scope>
    <source>
        <strain evidence="6 7">CGMCC 1.10390</strain>
    </source>
</reference>
<organism evidence="6 7">
    <name type="scientific">Haloarchaeobius litoreus</name>
    <dbReference type="NCBI Taxonomy" id="755306"/>
    <lineage>
        <taxon>Archaea</taxon>
        <taxon>Methanobacteriati</taxon>
        <taxon>Methanobacteriota</taxon>
        <taxon>Stenosarchaea group</taxon>
        <taxon>Halobacteria</taxon>
        <taxon>Halobacteriales</taxon>
        <taxon>Halorubellaceae</taxon>
        <taxon>Haloarchaeobius</taxon>
    </lineage>
</organism>
<dbReference type="InterPro" id="IPR045851">
    <property type="entry name" value="AMP-bd_C_sf"/>
</dbReference>
<dbReference type="PROSITE" id="PS00455">
    <property type="entry name" value="AMP_BINDING"/>
    <property type="match status" value="1"/>
</dbReference>
<proteinExistence type="inferred from homology"/>